<keyword evidence="8" id="KW-1185">Reference proteome</keyword>
<dbReference type="GO" id="GO:0003700">
    <property type="term" value="F:DNA-binding transcription factor activity"/>
    <property type="evidence" value="ECO:0007669"/>
    <property type="project" value="TreeGrafter"/>
</dbReference>
<sequence length="276" mass="30299">MDTWIEQDRTDRKSDADRARTVPDTGTLGKAVAVLDVVARAERPMRFRDLREAIGQPPGTLHRQVSNLISEGLLQVNPDHSYGLGLRLLQFAARAWSGNRFREIAEPHLAALHEKTGETVHLGVLSDLEVIYLDKVESRQAVRMHSQIGNASPCYCTGVGKAALSALPPEDAWARIARVDFRRHTEHTLTDAAVLGEELADIRAAGIAFDREEHETGIHCVAAPIRSHDRSFVGGISVTAPSYRIAMAQLERWADDVRAAAAAINADIEIRLGPRA</sequence>
<dbReference type="InterPro" id="IPR036390">
    <property type="entry name" value="WH_DNA-bd_sf"/>
</dbReference>
<dbReference type="Pfam" id="PF01614">
    <property type="entry name" value="IclR_C"/>
    <property type="match status" value="1"/>
</dbReference>
<evidence type="ECO:0000256" key="3">
    <source>
        <dbReference type="ARBA" id="ARBA00023163"/>
    </source>
</evidence>
<feature type="compositionally biased region" description="Basic and acidic residues" evidence="4">
    <location>
        <begin position="1"/>
        <end position="21"/>
    </location>
</feature>
<dbReference type="Gene3D" id="3.30.450.40">
    <property type="match status" value="1"/>
</dbReference>
<evidence type="ECO:0000259" key="6">
    <source>
        <dbReference type="PROSITE" id="PS51078"/>
    </source>
</evidence>
<evidence type="ECO:0000256" key="4">
    <source>
        <dbReference type="SAM" id="MobiDB-lite"/>
    </source>
</evidence>
<evidence type="ECO:0000256" key="2">
    <source>
        <dbReference type="ARBA" id="ARBA00023125"/>
    </source>
</evidence>
<reference evidence="7 8" key="1">
    <citation type="journal article" date="2018" name="Int. J. Syst. Bacteriol.">
        <title>Oceaniradius stylonemae gen. nov., sp. nov., isolated from a red alga, Stylonema cornu-cervi.</title>
        <authorList>
            <person name="Jeong S."/>
        </authorList>
    </citation>
    <scope>NUCLEOTIDE SEQUENCE [LARGE SCALE GENOMIC DNA]</scope>
    <source>
        <strain evidence="7 8">StC1</strain>
    </source>
</reference>
<feature type="domain" description="HTH iclR-type" evidence="5">
    <location>
        <begin position="25"/>
        <end position="86"/>
    </location>
</feature>
<dbReference type="GO" id="GO:0045892">
    <property type="term" value="P:negative regulation of DNA-templated transcription"/>
    <property type="evidence" value="ECO:0007669"/>
    <property type="project" value="TreeGrafter"/>
</dbReference>
<organism evidence="7 8">
    <name type="scientific">Oceaniradius stylonematis</name>
    <dbReference type="NCBI Taxonomy" id="2184161"/>
    <lineage>
        <taxon>Bacteria</taxon>
        <taxon>Pseudomonadati</taxon>
        <taxon>Pseudomonadota</taxon>
        <taxon>Alphaproteobacteria</taxon>
        <taxon>Hyphomicrobiales</taxon>
        <taxon>Ahrensiaceae</taxon>
        <taxon>Oceaniradius</taxon>
    </lineage>
</organism>
<keyword evidence="3" id="KW-0804">Transcription</keyword>
<dbReference type="Gene3D" id="1.10.10.10">
    <property type="entry name" value="Winged helix-like DNA-binding domain superfamily/Winged helix DNA-binding domain"/>
    <property type="match status" value="1"/>
</dbReference>
<keyword evidence="1" id="KW-0805">Transcription regulation</keyword>
<evidence type="ECO:0000313" key="8">
    <source>
        <dbReference type="Proteomes" id="UP000246132"/>
    </source>
</evidence>
<keyword evidence="2" id="KW-0238">DNA-binding</keyword>
<evidence type="ECO:0000259" key="5">
    <source>
        <dbReference type="PROSITE" id="PS51077"/>
    </source>
</evidence>
<dbReference type="SUPFAM" id="SSF46785">
    <property type="entry name" value="Winged helix' DNA-binding domain"/>
    <property type="match status" value="1"/>
</dbReference>
<dbReference type="Proteomes" id="UP000246132">
    <property type="component" value="Unassembled WGS sequence"/>
</dbReference>
<dbReference type="InterPro" id="IPR029016">
    <property type="entry name" value="GAF-like_dom_sf"/>
</dbReference>
<dbReference type="EMBL" id="QFWV02000001">
    <property type="protein sequence ID" value="RKF08564.1"/>
    <property type="molecule type" value="Genomic_DNA"/>
</dbReference>
<comment type="caution">
    <text evidence="7">The sequence shown here is derived from an EMBL/GenBank/DDBJ whole genome shotgun (WGS) entry which is preliminary data.</text>
</comment>
<dbReference type="Pfam" id="PF09339">
    <property type="entry name" value="HTH_IclR"/>
    <property type="match status" value="1"/>
</dbReference>
<protein>
    <submittedName>
        <fullName evidence="7">IclR family transcriptional regulator</fullName>
    </submittedName>
</protein>
<dbReference type="AlphaFoldDB" id="A0A3A8APK2"/>
<dbReference type="PROSITE" id="PS51078">
    <property type="entry name" value="ICLR_ED"/>
    <property type="match status" value="1"/>
</dbReference>
<evidence type="ECO:0000313" key="7">
    <source>
        <dbReference type="EMBL" id="RKF08564.1"/>
    </source>
</evidence>
<dbReference type="PANTHER" id="PTHR30136:SF24">
    <property type="entry name" value="HTH-TYPE TRANSCRIPTIONAL REPRESSOR ALLR"/>
    <property type="match status" value="1"/>
</dbReference>
<name>A0A3A8APK2_9HYPH</name>
<dbReference type="OrthoDB" id="6057486at2"/>
<dbReference type="GO" id="GO:0003677">
    <property type="term" value="F:DNA binding"/>
    <property type="evidence" value="ECO:0007669"/>
    <property type="project" value="UniProtKB-KW"/>
</dbReference>
<dbReference type="RefSeq" id="WP_109766860.1">
    <property type="nucleotide sequence ID" value="NZ_CP159474.1"/>
</dbReference>
<feature type="region of interest" description="Disordered" evidence="4">
    <location>
        <begin position="1"/>
        <end position="22"/>
    </location>
</feature>
<evidence type="ECO:0000256" key="1">
    <source>
        <dbReference type="ARBA" id="ARBA00023015"/>
    </source>
</evidence>
<dbReference type="InterPro" id="IPR005471">
    <property type="entry name" value="Tscrpt_reg_IclR_N"/>
</dbReference>
<proteinExistence type="predicted"/>
<dbReference type="InterPro" id="IPR036388">
    <property type="entry name" value="WH-like_DNA-bd_sf"/>
</dbReference>
<dbReference type="InterPro" id="IPR050707">
    <property type="entry name" value="HTH_MetabolicPath_Reg"/>
</dbReference>
<dbReference type="InterPro" id="IPR014757">
    <property type="entry name" value="Tscrpt_reg_IclR_C"/>
</dbReference>
<dbReference type="SMART" id="SM00346">
    <property type="entry name" value="HTH_ICLR"/>
    <property type="match status" value="1"/>
</dbReference>
<accession>A0A3A8APK2</accession>
<feature type="domain" description="IclR-ED" evidence="6">
    <location>
        <begin position="87"/>
        <end position="270"/>
    </location>
</feature>
<dbReference type="PROSITE" id="PS51077">
    <property type="entry name" value="HTH_ICLR"/>
    <property type="match status" value="1"/>
</dbReference>
<dbReference type="PANTHER" id="PTHR30136">
    <property type="entry name" value="HELIX-TURN-HELIX TRANSCRIPTIONAL REGULATOR, ICLR FAMILY"/>
    <property type="match status" value="1"/>
</dbReference>
<dbReference type="SUPFAM" id="SSF55781">
    <property type="entry name" value="GAF domain-like"/>
    <property type="match status" value="1"/>
</dbReference>
<gene>
    <name evidence="7" type="ORF">DEM25_000805</name>
</gene>